<dbReference type="PROSITE" id="PS51257">
    <property type="entry name" value="PROKAR_LIPOPROTEIN"/>
    <property type="match status" value="1"/>
</dbReference>
<organism evidence="2 3">
    <name type="scientific">Plebeiibacterium sediminum</name>
    <dbReference type="NCBI Taxonomy" id="2992112"/>
    <lineage>
        <taxon>Bacteria</taxon>
        <taxon>Pseudomonadati</taxon>
        <taxon>Bacteroidota</taxon>
        <taxon>Bacteroidia</taxon>
        <taxon>Marinilabiliales</taxon>
        <taxon>Marinilabiliaceae</taxon>
        <taxon>Plebeiibacterium</taxon>
    </lineage>
</organism>
<reference evidence="2" key="1">
    <citation type="submission" date="2022-10" db="EMBL/GenBank/DDBJ databases">
        <authorList>
            <person name="Yu W.X."/>
        </authorList>
    </citation>
    <scope>NUCLEOTIDE SEQUENCE</scope>
    <source>
        <strain evidence="2">AAT</strain>
    </source>
</reference>
<accession>A0AAE3M846</accession>
<evidence type="ECO:0000313" key="3">
    <source>
        <dbReference type="Proteomes" id="UP001209229"/>
    </source>
</evidence>
<gene>
    <name evidence="2" type="ORF">OM075_19940</name>
</gene>
<name>A0AAE3M846_9BACT</name>
<feature type="signal peptide" evidence="1">
    <location>
        <begin position="1"/>
        <end position="22"/>
    </location>
</feature>
<protein>
    <recommendedName>
        <fullName evidence="4">Lipoprotein</fullName>
    </recommendedName>
</protein>
<keyword evidence="1" id="KW-0732">Signal</keyword>
<comment type="caution">
    <text evidence="2">The sequence shown here is derived from an EMBL/GenBank/DDBJ whole genome shotgun (WGS) entry which is preliminary data.</text>
</comment>
<sequence length="292" mass="32692">MKTRNLLLSTLVLLGVSFTACDKEDTKSLSNDMDVNLEEQTAAVDDIVESVFDELDASLTMDVELGGTTELKSVYEEVGCPTVDIVLPEEGRYPIQVTFDYGTENCEDRHGRLKRGKIVVIKTGPHWEAGSERTVEFVDFYVNENRVEGTRKFKNEGQNNDLNWQFSINIDVTVVTTEGITWTRKADKIRTMIAGADTPRNIWDDEFLITGTSSGTSSEGYEVAREITSPLYVQRICRFPLSGIIEIVRTYAGETATTWLDYGDGECDYKATVSDEEGNEVEITLGGRFKNK</sequence>
<dbReference type="EMBL" id="JAPDPJ010000064">
    <property type="protein sequence ID" value="MCW3788752.1"/>
    <property type="molecule type" value="Genomic_DNA"/>
</dbReference>
<evidence type="ECO:0008006" key="4">
    <source>
        <dbReference type="Google" id="ProtNLM"/>
    </source>
</evidence>
<keyword evidence="3" id="KW-1185">Reference proteome</keyword>
<dbReference type="RefSeq" id="WP_301192309.1">
    <property type="nucleotide sequence ID" value="NZ_JAPDPJ010000064.1"/>
</dbReference>
<evidence type="ECO:0000256" key="1">
    <source>
        <dbReference type="SAM" id="SignalP"/>
    </source>
</evidence>
<dbReference type="AlphaFoldDB" id="A0AAE3M846"/>
<dbReference type="Proteomes" id="UP001209229">
    <property type="component" value="Unassembled WGS sequence"/>
</dbReference>
<feature type="chain" id="PRO_5042127714" description="Lipoprotein" evidence="1">
    <location>
        <begin position="23"/>
        <end position="292"/>
    </location>
</feature>
<proteinExistence type="predicted"/>
<evidence type="ECO:0000313" key="2">
    <source>
        <dbReference type="EMBL" id="MCW3788752.1"/>
    </source>
</evidence>